<dbReference type="InterPro" id="IPR020719">
    <property type="entry name" value="RNA3'_term_phos_cycl-like_CS"/>
</dbReference>
<keyword evidence="3" id="KW-0690">Ribosome biogenesis</keyword>
<reference evidence="7" key="1">
    <citation type="journal article" date="2023" name="Mol. Biol. Evol.">
        <title>Third-Generation Sequencing Reveals the Adaptive Role of the Epigenome in Three Deep-Sea Polychaetes.</title>
        <authorList>
            <person name="Perez M."/>
            <person name="Aroh O."/>
            <person name="Sun Y."/>
            <person name="Lan Y."/>
            <person name="Juniper S.K."/>
            <person name="Young C.R."/>
            <person name="Angers B."/>
            <person name="Qian P.Y."/>
        </authorList>
    </citation>
    <scope>NUCLEOTIDE SEQUENCE</scope>
    <source>
        <strain evidence="7">R07B-5</strain>
    </source>
</reference>
<organism evidence="7 8">
    <name type="scientific">Ridgeia piscesae</name>
    <name type="common">Tubeworm</name>
    <dbReference type="NCBI Taxonomy" id="27915"/>
    <lineage>
        <taxon>Eukaryota</taxon>
        <taxon>Metazoa</taxon>
        <taxon>Spiralia</taxon>
        <taxon>Lophotrochozoa</taxon>
        <taxon>Annelida</taxon>
        <taxon>Polychaeta</taxon>
        <taxon>Sedentaria</taxon>
        <taxon>Canalipalpata</taxon>
        <taxon>Sabellida</taxon>
        <taxon>Siboglinidae</taxon>
        <taxon>Ridgeia</taxon>
    </lineage>
</organism>
<evidence type="ECO:0000256" key="1">
    <source>
        <dbReference type="ARBA" id="ARBA00004604"/>
    </source>
</evidence>
<dbReference type="FunFam" id="3.30.360.20:FF:000001">
    <property type="entry name" value="RNA terminal phosphate cyclase-like 1"/>
    <property type="match status" value="1"/>
</dbReference>
<comment type="subcellular location">
    <subcellularLocation>
        <location evidence="1">Nucleus</location>
        <location evidence="1">Nucleolus</location>
    </subcellularLocation>
</comment>
<dbReference type="PANTHER" id="PTHR11096:SF1">
    <property type="entry name" value="RNA 3'-TERMINAL PHOSPHATE CYCLASE-LIKE PROTEIN"/>
    <property type="match status" value="1"/>
</dbReference>
<dbReference type="Gene3D" id="3.30.360.20">
    <property type="entry name" value="RNA 3'-terminal phosphate cyclase, insert domain"/>
    <property type="match status" value="1"/>
</dbReference>
<dbReference type="InterPro" id="IPR036553">
    <property type="entry name" value="RPTC_insert"/>
</dbReference>
<dbReference type="GO" id="GO:0000479">
    <property type="term" value="P:endonucleolytic cleavage of tricistronic rRNA transcript (SSU-rRNA, 5.8S rRNA, LSU-rRNA)"/>
    <property type="evidence" value="ECO:0007669"/>
    <property type="project" value="TreeGrafter"/>
</dbReference>
<dbReference type="PROSITE" id="PS01287">
    <property type="entry name" value="RTC"/>
    <property type="match status" value="1"/>
</dbReference>
<dbReference type="GO" id="GO:0004521">
    <property type="term" value="F:RNA endonuclease activity"/>
    <property type="evidence" value="ECO:0007669"/>
    <property type="project" value="TreeGrafter"/>
</dbReference>
<keyword evidence="8" id="KW-1185">Reference proteome</keyword>
<protein>
    <recommendedName>
        <fullName evidence="9">RNA 3'-terminal phosphate cyclase-like protein</fullName>
    </recommendedName>
</protein>
<comment type="similarity">
    <text evidence="2">Belongs to the RNA 3'-terminal cyclase family. Type 2 subfamily.</text>
</comment>
<dbReference type="SUPFAM" id="SSF55205">
    <property type="entry name" value="EPT/RTPC-like"/>
    <property type="match status" value="1"/>
</dbReference>
<evidence type="ECO:0000259" key="6">
    <source>
        <dbReference type="Pfam" id="PF05189"/>
    </source>
</evidence>
<evidence type="ECO:0000313" key="7">
    <source>
        <dbReference type="EMBL" id="KAK2179271.1"/>
    </source>
</evidence>
<dbReference type="NCBIfam" id="TIGR03400">
    <property type="entry name" value="18S_RNA_Rcl1p"/>
    <property type="match status" value="1"/>
</dbReference>
<dbReference type="PANTHER" id="PTHR11096">
    <property type="entry name" value="RNA 3' TERMINAL PHOSPHATE CYCLASE"/>
    <property type="match status" value="1"/>
</dbReference>
<dbReference type="InterPro" id="IPR037136">
    <property type="entry name" value="RNA3'_phos_cyclase_dom_sf"/>
</dbReference>
<dbReference type="EMBL" id="JAODUO010000501">
    <property type="protein sequence ID" value="KAK2179271.1"/>
    <property type="molecule type" value="Genomic_DNA"/>
</dbReference>
<dbReference type="Pfam" id="PF05189">
    <property type="entry name" value="RTC_insert"/>
    <property type="match status" value="1"/>
</dbReference>
<feature type="domain" description="RNA 3'-terminal phosphate cyclase" evidence="5">
    <location>
        <begin position="11"/>
        <end position="342"/>
    </location>
</feature>
<evidence type="ECO:0000256" key="3">
    <source>
        <dbReference type="ARBA" id="ARBA00022517"/>
    </source>
</evidence>
<proteinExistence type="inferred from homology"/>
<dbReference type="PIRSF" id="PIRSF005378">
    <property type="entry name" value="RNA3'_term_phos_cycl_euk"/>
    <property type="match status" value="1"/>
</dbReference>
<dbReference type="InterPro" id="IPR016443">
    <property type="entry name" value="RNA3'_term_phos_cyc_type_2"/>
</dbReference>
<dbReference type="InterPro" id="IPR013792">
    <property type="entry name" value="RNA3'P_cycl/enolpyr_Trfase_a/b"/>
</dbReference>
<dbReference type="CDD" id="cd00875">
    <property type="entry name" value="RNA_Cyclase_Class_I"/>
    <property type="match status" value="1"/>
</dbReference>
<gene>
    <name evidence="7" type="ORF">NP493_500g00016</name>
</gene>
<dbReference type="InterPro" id="IPR000228">
    <property type="entry name" value="RNA3'_term_phos_cyc"/>
</dbReference>
<dbReference type="InterPro" id="IPR013791">
    <property type="entry name" value="RNA3'-term_phos_cycl_insert"/>
</dbReference>
<keyword evidence="4" id="KW-0539">Nucleus</keyword>
<evidence type="ECO:0000259" key="5">
    <source>
        <dbReference type="Pfam" id="PF01137"/>
    </source>
</evidence>
<comment type="caution">
    <text evidence="7">The sequence shown here is derived from an EMBL/GenBank/DDBJ whole genome shotgun (WGS) entry which is preliminary data.</text>
</comment>
<feature type="domain" description="RNA 3'-terminal phosphate cyclase insert" evidence="6">
    <location>
        <begin position="184"/>
        <end position="289"/>
    </location>
</feature>
<dbReference type="Proteomes" id="UP001209878">
    <property type="component" value="Unassembled WGS sequence"/>
</dbReference>
<dbReference type="Gene3D" id="3.65.10.20">
    <property type="entry name" value="RNA 3'-terminal phosphate cyclase domain"/>
    <property type="match status" value="1"/>
</dbReference>
<dbReference type="Pfam" id="PF01137">
    <property type="entry name" value="RTC"/>
    <property type="match status" value="1"/>
</dbReference>
<evidence type="ECO:0000313" key="8">
    <source>
        <dbReference type="Proteomes" id="UP001209878"/>
    </source>
</evidence>
<sequence>MAATMKNVLIYEGCNFFRQRLILATLSGKSVKIKKIRDKEDDPGIKDFEASFIRLIDKITNGSTIEVNETGTAVYYQPGMLTGGSIQHDCNIQRAIGYYLEALLCLAAFTKKPISATLRGITSDQLDPSVDLIKFTTLPVLKRFLGTDEGLQIKVLKRGAAPDGGGEILFTCPCRQKLRPVQFTDPGKIKRIRGVAWAVRVSPAVCNRVVESARSILNKFLPDIYIYTDHHKGSQSGRSPGFGLVLVAETINGTFLGAEVAANPRGSKNGPTVPEDLGIQAANVLMEEVYRGGSVDSSSQGLAVLLMALGDKDVSKIRTGPLSPYTVQFLRHLRDFLQVMFKLDVLQATEEGGGEEGSRLGGDKVELTCVGAGFRNLSKPIL</sequence>
<dbReference type="InterPro" id="IPR023797">
    <property type="entry name" value="RNA3'_phos_cyclase_dom"/>
</dbReference>
<dbReference type="GO" id="GO:0005730">
    <property type="term" value="C:nucleolus"/>
    <property type="evidence" value="ECO:0007669"/>
    <property type="project" value="UniProtKB-SubCell"/>
</dbReference>
<name>A0AAD9KXK6_RIDPI</name>
<accession>A0AAD9KXK6</accession>
<dbReference type="AlphaFoldDB" id="A0AAD9KXK6"/>
<evidence type="ECO:0000256" key="2">
    <source>
        <dbReference type="ARBA" id="ARBA00007089"/>
    </source>
</evidence>
<evidence type="ECO:0000256" key="4">
    <source>
        <dbReference type="ARBA" id="ARBA00023242"/>
    </source>
</evidence>
<evidence type="ECO:0008006" key="9">
    <source>
        <dbReference type="Google" id="ProtNLM"/>
    </source>
</evidence>